<gene>
    <name evidence="2" type="ORF">EV148_106129</name>
</gene>
<protein>
    <submittedName>
        <fullName evidence="2">Uncharacterized protein</fullName>
    </submittedName>
</protein>
<dbReference type="RefSeq" id="WP_158287447.1">
    <property type="nucleotide sequence ID" value="NZ_JACGXM010000007.1"/>
</dbReference>
<feature type="signal peptide" evidence="1">
    <location>
        <begin position="1"/>
        <end position="18"/>
    </location>
</feature>
<proteinExistence type="predicted"/>
<keyword evidence="1" id="KW-0732">Signal</keyword>
<evidence type="ECO:0000313" key="2">
    <source>
        <dbReference type="EMBL" id="TCO39974.1"/>
    </source>
</evidence>
<evidence type="ECO:0000256" key="1">
    <source>
        <dbReference type="SAM" id="SignalP"/>
    </source>
</evidence>
<evidence type="ECO:0000313" key="3">
    <source>
        <dbReference type="Proteomes" id="UP000294862"/>
    </source>
</evidence>
<sequence length="180" mass="18823">MRVVLFSILAAFASPLLADGVSGSCERDGKRLVFTDGIAFQDARDAQGVVTTTIYLTAKPLDRAALAKCAACAAAPGESTFTSPRGDVIEAQRAATAAGWMEIAHTGGDLDIATIVNLMYLADDGTLTGLDGGNGRVEFTTKSGTRMSGKVVTEAREASMNETDMHCDVTFDLAVGWPRG</sequence>
<dbReference type="EMBL" id="SLWQ01000006">
    <property type="protein sequence ID" value="TCO39974.1"/>
    <property type="molecule type" value="Genomic_DNA"/>
</dbReference>
<dbReference type="AlphaFoldDB" id="A0A4R2I6U4"/>
<reference evidence="2 3" key="1">
    <citation type="journal article" date="2015" name="Stand. Genomic Sci.">
        <title>Genomic Encyclopedia of Bacterial and Archaeal Type Strains, Phase III: the genomes of soil and plant-associated and newly described type strains.</title>
        <authorList>
            <person name="Whitman W.B."/>
            <person name="Woyke T."/>
            <person name="Klenk H.P."/>
            <person name="Zhou Y."/>
            <person name="Lilburn T.G."/>
            <person name="Beck B.J."/>
            <person name="De Vos P."/>
            <person name="Vandamme P."/>
            <person name="Eisen J.A."/>
            <person name="Garrity G."/>
            <person name="Hugenholtz P."/>
            <person name="Kyrpides N.C."/>
        </authorList>
    </citation>
    <scope>NUCLEOTIDE SEQUENCE [LARGE SCALE GENOMIC DNA]</scope>
    <source>
        <strain evidence="2 3">A3</strain>
    </source>
</reference>
<organism evidence="2 3">
    <name type="scientific">Dokdonella fugitiva</name>
    <dbReference type="NCBI Taxonomy" id="328517"/>
    <lineage>
        <taxon>Bacteria</taxon>
        <taxon>Pseudomonadati</taxon>
        <taxon>Pseudomonadota</taxon>
        <taxon>Gammaproteobacteria</taxon>
        <taxon>Lysobacterales</taxon>
        <taxon>Rhodanobacteraceae</taxon>
        <taxon>Dokdonella</taxon>
    </lineage>
</organism>
<dbReference type="Proteomes" id="UP000294862">
    <property type="component" value="Unassembled WGS sequence"/>
</dbReference>
<dbReference type="OrthoDB" id="9836811at2"/>
<name>A0A4R2I6U4_9GAMM</name>
<accession>A0A4R2I6U4</accession>
<comment type="caution">
    <text evidence="2">The sequence shown here is derived from an EMBL/GenBank/DDBJ whole genome shotgun (WGS) entry which is preliminary data.</text>
</comment>
<feature type="chain" id="PRO_5020225934" evidence="1">
    <location>
        <begin position="19"/>
        <end position="180"/>
    </location>
</feature>
<keyword evidence="3" id="KW-1185">Reference proteome</keyword>